<dbReference type="FunFam" id="3.30.420.140:FF:000001">
    <property type="entry name" value="RNA-binding transcriptional accessory protein"/>
    <property type="match status" value="1"/>
</dbReference>
<dbReference type="GO" id="GO:0005737">
    <property type="term" value="C:cytoplasm"/>
    <property type="evidence" value="ECO:0007669"/>
    <property type="project" value="UniProtKB-ARBA"/>
</dbReference>
<dbReference type="GO" id="GO:0003729">
    <property type="term" value="F:mRNA binding"/>
    <property type="evidence" value="ECO:0007669"/>
    <property type="project" value="UniProtKB-ARBA"/>
</dbReference>
<dbReference type="Gene3D" id="2.40.50.140">
    <property type="entry name" value="Nucleic acid-binding proteins"/>
    <property type="match status" value="1"/>
</dbReference>
<dbReference type="SMART" id="SM00316">
    <property type="entry name" value="S1"/>
    <property type="match status" value="1"/>
</dbReference>
<dbReference type="Gene3D" id="1.10.150.310">
    <property type="entry name" value="Tex RuvX-like domain-like"/>
    <property type="match status" value="1"/>
</dbReference>
<dbReference type="InterPro" id="IPR012340">
    <property type="entry name" value="NA-bd_OB-fold"/>
</dbReference>
<dbReference type="GO" id="GO:0003735">
    <property type="term" value="F:structural constituent of ribosome"/>
    <property type="evidence" value="ECO:0007669"/>
    <property type="project" value="TreeGrafter"/>
</dbReference>
<dbReference type="Pfam" id="PF00575">
    <property type="entry name" value="S1"/>
    <property type="match status" value="1"/>
</dbReference>
<dbReference type="PANTHER" id="PTHR10724">
    <property type="entry name" value="30S RIBOSOMAL PROTEIN S1"/>
    <property type="match status" value="1"/>
</dbReference>
<accession>A0A395W8T6</accession>
<dbReference type="InterPro" id="IPR041692">
    <property type="entry name" value="HHH_9"/>
</dbReference>
<dbReference type="RefSeq" id="WP_118325769.1">
    <property type="nucleotide sequence ID" value="NZ_CATXNH010000028.1"/>
</dbReference>
<dbReference type="PROSITE" id="PS50126">
    <property type="entry name" value="S1"/>
    <property type="match status" value="1"/>
</dbReference>
<dbReference type="Pfam" id="PF16921">
    <property type="entry name" value="Tex_YqgF"/>
    <property type="match status" value="1"/>
</dbReference>
<reference evidence="2 3" key="1">
    <citation type="submission" date="2018-08" db="EMBL/GenBank/DDBJ databases">
        <title>A genome reference for cultivated species of the human gut microbiota.</title>
        <authorList>
            <person name="Zou Y."/>
            <person name="Xue W."/>
            <person name="Luo G."/>
        </authorList>
    </citation>
    <scope>NUCLEOTIDE SEQUENCE [LARGE SCALE GENOMIC DNA]</scope>
    <source>
        <strain evidence="2 3">AF15-20</strain>
    </source>
</reference>
<dbReference type="GO" id="GO:0006412">
    <property type="term" value="P:translation"/>
    <property type="evidence" value="ECO:0007669"/>
    <property type="project" value="TreeGrafter"/>
</dbReference>
<comment type="caution">
    <text evidence="2">The sequence shown here is derived from an EMBL/GenBank/DDBJ whole genome shotgun (WGS) entry which is preliminary data.</text>
</comment>
<dbReference type="EMBL" id="QRYQ01000026">
    <property type="protein sequence ID" value="RGU89594.1"/>
    <property type="molecule type" value="Genomic_DNA"/>
</dbReference>
<proteinExistence type="predicted"/>
<evidence type="ECO:0000259" key="1">
    <source>
        <dbReference type="PROSITE" id="PS50126"/>
    </source>
</evidence>
<dbReference type="InterPro" id="IPR044146">
    <property type="entry name" value="S1_Tex"/>
</dbReference>
<gene>
    <name evidence="2" type="ORF">DWW32_10835</name>
</gene>
<name>A0A395W8T6_9FIRM</name>
<dbReference type="SUPFAM" id="SSF158832">
    <property type="entry name" value="Tex N-terminal region-like"/>
    <property type="match status" value="1"/>
</dbReference>
<dbReference type="SUPFAM" id="SSF50249">
    <property type="entry name" value="Nucleic acid-binding proteins"/>
    <property type="match status" value="1"/>
</dbReference>
<dbReference type="SUPFAM" id="SSF47781">
    <property type="entry name" value="RuvA domain 2-like"/>
    <property type="match status" value="2"/>
</dbReference>
<dbReference type="Pfam" id="PF09371">
    <property type="entry name" value="Tex_N"/>
    <property type="match status" value="1"/>
</dbReference>
<dbReference type="InterPro" id="IPR055179">
    <property type="entry name" value="Tex-like_central_region"/>
</dbReference>
<protein>
    <submittedName>
        <fullName evidence="2">RNA-binding transcriptional accessory protein</fullName>
    </submittedName>
</protein>
<dbReference type="Gene3D" id="3.30.420.140">
    <property type="entry name" value="YqgF/RNase H-like domain"/>
    <property type="match status" value="1"/>
</dbReference>
<organism evidence="2 3">
    <name type="scientific">Holdemanella biformis</name>
    <dbReference type="NCBI Taxonomy" id="1735"/>
    <lineage>
        <taxon>Bacteria</taxon>
        <taxon>Bacillati</taxon>
        <taxon>Bacillota</taxon>
        <taxon>Erysipelotrichia</taxon>
        <taxon>Erysipelotrichales</taxon>
        <taxon>Erysipelotrichaceae</taxon>
        <taxon>Holdemanella</taxon>
    </lineage>
</organism>
<dbReference type="FunFam" id="1.10.150.310:FF:000001">
    <property type="entry name" value="RNA-binding transcriptional accessory protein"/>
    <property type="match status" value="1"/>
</dbReference>
<dbReference type="InterPro" id="IPR037027">
    <property type="entry name" value="YqgF/RNaseH-like_dom_sf"/>
</dbReference>
<dbReference type="InterPro" id="IPR032639">
    <property type="entry name" value="Tex_YqgF"/>
</dbReference>
<dbReference type="Gene3D" id="1.10.3500.10">
    <property type="entry name" value="Tex N-terminal region-like"/>
    <property type="match status" value="1"/>
</dbReference>
<dbReference type="Pfam" id="PF22706">
    <property type="entry name" value="Tex_central_region"/>
    <property type="match status" value="1"/>
</dbReference>
<dbReference type="InterPro" id="IPR050437">
    <property type="entry name" value="Ribos_protein_bS1-like"/>
</dbReference>
<dbReference type="InterPro" id="IPR006641">
    <property type="entry name" value="YqgF/RNaseH-like_dom"/>
</dbReference>
<dbReference type="SMART" id="SM00732">
    <property type="entry name" value="YqgFc"/>
    <property type="match status" value="1"/>
</dbReference>
<evidence type="ECO:0000313" key="2">
    <source>
        <dbReference type="EMBL" id="RGU89594.1"/>
    </source>
</evidence>
<dbReference type="GO" id="GO:0006139">
    <property type="term" value="P:nucleobase-containing compound metabolic process"/>
    <property type="evidence" value="ECO:0007669"/>
    <property type="project" value="InterPro"/>
</dbReference>
<dbReference type="FunFam" id="1.10.10.650:FF:000001">
    <property type="entry name" value="S1 RNA-binding domain 1"/>
    <property type="match status" value="1"/>
</dbReference>
<dbReference type="FunFam" id="2.40.50.140:FF:000051">
    <property type="entry name" value="RNA-binding transcriptional accessory protein"/>
    <property type="match status" value="1"/>
</dbReference>
<dbReference type="Pfam" id="PF12836">
    <property type="entry name" value="HHH_3"/>
    <property type="match status" value="1"/>
</dbReference>
<evidence type="ECO:0000313" key="3">
    <source>
        <dbReference type="Proteomes" id="UP000265489"/>
    </source>
</evidence>
<dbReference type="InterPro" id="IPR023319">
    <property type="entry name" value="Tex-like_HTH_dom_sf"/>
</dbReference>
<dbReference type="InterPro" id="IPR010994">
    <property type="entry name" value="RuvA_2-like"/>
</dbReference>
<dbReference type="InterPro" id="IPR003029">
    <property type="entry name" value="S1_domain"/>
</dbReference>
<dbReference type="SUPFAM" id="SSF53098">
    <property type="entry name" value="Ribonuclease H-like"/>
    <property type="match status" value="1"/>
</dbReference>
<dbReference type="InterPro" id="IPR018974">
    <property type="entry name" value="Tex-like_N"/>
</dbReference>
<feature type="domain" description="S1 motif" evidence="1">
    <location>
        <begin position="643"/>
        <end position="712"/>
    </location>
</feature>
<dbReference type="Proteomes" id="UP000265489">
    <property type="component" value="Unassembled WGS sequence"/>
</dbReference>
<dbReference type="CDD" id="cd05685">
    <property type="entry name" value="S1_Tex"/>
    <property type="match status" value="1"/>
</dbReference>
<dbReference type="InterPro" id="IPR012337">
    <property type="entry name" value="RNaseH-like_sf"/>
</dbReference>
<dbReference type="PANTHER" id="PTHR10724:SF10">
    <property type="entry name" value="S1 RNA-BINDING DOMAIN-CONTAINING PROTEIN 1"/>
    <property type="match status" value="1"/>
</dbReference>
<dbReference type="AlphaFoldDB" id="A0A395W8T6"/>
<dbReference type="Gene3D" id="1.10.10.650">
    <property type="entry name" value="RuvA domain 2-like"/>
    <property type="match status" value="1"/>
</dbReference>
<sequence>MDENIISLIAKELNISISQVKNTLELLEEGATVPFIARYRKERTKGLDEEQIRVIQENYAYQVNLAKRKEEVLARIETLGKLDDEIIKNVNACTKLSQVEDIYRPYKQKKKTRASVAIANGLQPLADTFMSFPRYFKETELDAYINENVKDRGAAIQGACDIIAEKVSDDVDVRNKILDSMTNFGRIVTSEKKDHEDDHKVYKMYYDYSERVNTLAPHRVMAIDRGEKEKVLNVSISFNEEYIENWVCRRFIRFTNSGTSEYVRAAILDGLKRLAYPSIERMVRSALSEKAHESSIDVFSMNLEKLLLQPPMKDKVILGFDPAFRTGCKLAVIDASGKKLTVDVIYPHQPNAKVKESEQKLVQLCNEYHVNLIAIGNGTASRESEAFVANTIKKFNLPVSYTIVSEAGASVYSASKLAIEEFPDLHVEQRSAISIARRLMDPLSELIKIDPQSIGVGQYQHDLPTARLKERLDFVVEKAVNRVGVNINTASVSLLKNVAGLNNASATSIVSYREENGKIESRTQIKKIPKIGPKAFEQAAGFLRIEDGKEPLDRTSIHPESYKATKVLLKELGLDTLDLGTQKAKDVISNCDTKQLMQDTGLDSYTLKDILDAICMPLRDYRDKYDAPLLRKDVLEIEDLHINDKLEGTVRNVVDFGAFVDIGLHEDGLVHVSKMSTKRVKHPSDVVSVGDIVTVWVYNIDQEKQKVQLTMVNPN</sequence>
<dbReference type="GeneID" id="66580305"/>
<dbReference type="Pfam" id="PF17674">
    <property type="entry name" value="HHH_9"/>
    <property type="match status" value="1"/>
</dbReference>
<dbReference type="InterPro" id="IPR023323">
    <property type="entry name" value="Tex-like_dom_sf"/>
</dbReference>